<evidence type="ECO:0000313" key="2">
    <source>
        <dbReference type="EMBL" id="WAH41299.1"/>
    </source>
</evidence>
<accession>A0ABY6ZEH7</accession>
<feature type="region of interest" description="Disordered" evidence="1">
    <location>
        <begin position="1"/>
        <end position="20"/>
    </location>
</feature>
<proteinExistence type="predicted"/>
<dbReference type="EMBL" id="CP104067">
    <property type="protein sequence ID" value="WAH41299.1"/>
    <property type="molecule type" value="Genomic_DNA"/>
</dbReference>
<evidence type="ECO:0000313" key="3">
    <source>
        <dbReference type="Proteomes" id="UP001164761"/>
    </source>
</evidence>
<dbReference type="Proteomes" id="UP001164761">
    <property type="component" value="Chromosome"/>
</dbReference>
<name>A0ABY6ZEH7_9BACL</name>
<reference evidence="2" key="1">
    <citation type="submission" date="2022-08" db="EMBL/GenBank/DDBJ databases">
        <title>Alicyclobacillus fastidiosus DSM 17978, complete genome.</title>
        <authorList>
            <person name="Wang Q."/>
            <person name="Cai R."/>
            <person name="Wang Z."/>
        </authorList>
    </citation>
    <scope>NUCLEOTIDE SEQUENCE</scope>
    <source>
        <strain evidence="2">DSM 17978</strain>
    </source>
</reference>
<sequence length="714" mass="82676">MVGLGITSRNRSEERTGFQELSPYHPTYDLQADFVMVYGIDETMPDRIKQWRDKGYIVHLMTGVSWGEYQDYLNGKVDGRAHWDEAQRNSKGDNISHGIDVPYMVPTIAFADFLTERIRVAVDAGVESIHLEEPEFWVEGGYSDAFKREWEIYYREPWQPPHETEDAQYRASRLKAYLFTRCLDRMCSTLKEYAKVTYNRNIRFYVPTHSLINYTQWRIVSPESRLLDLPGIDGYIAQIWTGTARTPNVYEGIRKERTFETAFLEYGIMQELVRGTNRRMWFLHDPIEDDPKHTWKDYEQNYFQTVVASLFHPHISRFEVCPWPSRVFNGKYPREDELGRENIPADYATKLLVVMHTLGDMDQKRISWREHHLEVGILLADSAMYQRKIPELNSVHGSTSNDLLDWSPFYGLALPLLKHGLVVRPVQLDNIKRFPAYLDDYRILVLSYEFMKPESPDLHNSLAQWVLDGGILIYVGDGSDGFHQVREWWNHGKRKYLSPAEHLFESLGLRTSLTEGSYSVGKGILAYFPIHPASCAHERVKANRLRDMVKDAIGSVDDVHLEWCPTNAFVLERGPYVIASVMDESYHQEPVVLSGSYVNLFDANLPIVHRITLYPGDNILLYDLTAIEQELQLIAASSRIESISRTDKGFEFVARGPENVNGIARFRCPQRPQKITIQDKVHNDGAKFEWDEPSSTLCIRYANNPTGVHVKIYW</sequence>
<dbReference type="RefSeq" id="WP_268005214.1">
    <property type="nucleotide sequence ID" value="NZ_BSUT01000001.1"/>
</dbReference>
<evidence type="ECO:0008006" key="4">
    <source>
        <dbReference type="Google" id="ProtNLM"/>
    </source>
</evidence>
<gene>
    <name evidence="2" type="ORF">NZD89_24065</name>
</gene>
<evidence type="ECO:0000256" key="1">
    <source>
        <dbReference type="SAM" id="MobiDB-lite"/>
    </source>
</evidence>
<protein>
    <recommendedName>
        <fullName evidence="4">Beta-galactosidase trimerisation domain-containing protein</fullName>
    </recommendedName>
</protein>
<keyword evidence="3" id="KW-1185">Reference proteome</keyword>
<organism evidence="2 3">
    <name type="scientific">Alicyclobacillus fastidiosus</name>
    <dbReference type="NCBI Taxonomy" id="392011"/>
    <lineage>
        <taxon>Bacteria</taxon>
        <taxon>Bacillati</taxon>
        <taxon>Bacillota</taxon>
        <taxon>Bacilli</taxon>
        <taxon>Bacillales</taxon>
        <taxon>Alicyclobacillaceae</taxon>
        <taxon>Alicyclobacillus</taxon>
    </lineage>
</organism>